<dbReference type="PROSITE" id="PS51186">
    <property type="entry name" value="GNAT"/>
    <property type="match status" value="1"/>
</dbReference>
<accession>A0A1G7T2N2</accession>
<dbReference type="OrthoDB" id="572496at2"/>
<dbReference type="Proteomes" id="UP000198923">
    <property type="component" value="Unassembled WGS sequence"/>
</dbReference>
<dbReference type="InterPro" id="IPR016181">
    <property type="entry name" value="Acyl_CoA_acyltransferase"/>
</dbReference>
<dbReference type="Gene3D" id="3.40.630.30">
    <property type="match status" value="1"/>
</dbReference>
<evidence type="ECO:0000313" key="5">
    <source>
        <dbReference type="Proteomes" id="UP000198923"/>
    </source>
</evidence>
<organism evidence="4 5">
    <name type="scientific">Sinosporangium album</name>
    <dbReference type="NCBI Taxonomy" id="504805"/>
    <lineage>
        <taxon>Bacteria</taxon>
        <taxon>Bacillati</taxon>
        <taxon>Actinomycetota</taxon>
        <taxon>Actinomycetes</taxon>
        <taxon>Streptosporangiales</taxon>
        <taxon>Streptosporangiaceae</taxon>
        <taxon>Sinosporangium</taxon>
    </lineage>
</organism>
<reference evidence="4 5" key="1">
    <citation type="submission" date="2016-10" db="EMBL/GenBank/DDBJ databases">
        <authorList>
            <person name="de Groot N.N."/>
        </authorList>
    </citation>
    <scope>NUCLEOTIDE SEQUENCE [LARGE SCALE GENOMIC DNA]</scope>
    <source>
        <strain evidence="4 5">CPCC 201354</strain>
    </source>
</reference>
<sequence>MIRPAEENDLPLLQDIERAAGACFADIGMAFVAEDEPLPLDVLREYQRDSRAWVYTDPAGHPVAYLLADIVDGNAHIEQVSVHPAHAGRRLGHALLEHAAHWARSRGHRALTLTTFTHVPWNGPYYQRRGFRYLDDAQLTPGLYAIRASEAAHGLDQWPRACMRRDLTP</sequence>
<evidence type="ECO:0000256" key="2">
    <source>
        <dbReference type="ARBA" id="ARBA00023315"/>
    </source>
</evidence>
<dbReference type="InterPro" id="IPR000182">
    <property type="entry name" value="GNAT_dom"/>
</dbReference>
<protein>
    <submittedName>
        <fullName evidence="4">N-acetylglutamate synthase, GNAT family</fullName>
    </submittedName>
</protein>
<dbReference type="PANTHER" id="PTHR43800:SF1">
    <property type="entry name" value="PEPTIDYL-LYSINE N-ACETYLTRANSFERASE YJAB"/>
    <property type="match status" value="1"/>
</dbReference>
<dbReference type="CDD" id="cd04301">
    <property type="entry name" value="NAT_SF"/>
    <property type="match status" value="1"/>
</dbReference>
<dbReference type="EMBL" id="FNCN01000003">
    <property type="protein sequence ID" value="SDG29352.1"/>
    <property type="molecule type" value="Genomic_DNA"/>
</dbReference>
<keyword evidence="5" id="KW-1185">Reference proteome</keyword>
<evidence type="ECO:0000313" key="4">
    <source>
        <dbReference type="EMBL" id="SDG29352.1"/>
    </source>
</evidence>
<dbReference type="RefSeq" id="WP_093168258.1">
    <property type="nucleotide sequence ID" value="NZ_FNCN01000003.1"/>
</dbReference>
<gene>
    <name evidence="4" type="ORF">SAMN05421505_10369</name>
</gene>
<evidence type="ECO:0000259" key="3">
    <source>
        <dbReference type="PROSITE" id="PS51186"/>
    </source>
</evidence>
<proteinExistence type="predicted"/>
<dbReference type="GO" id="GO:0016747">
    <property type="term" value="F:acyltransferase activity, transferring groups other than amino-acyl groups"/>
    <property type="evidence" value="ECO:0007669"/>
    <property type="project" value="InterPro"/>
</dbReference>
<dbReference type="STRING" id="504805.SAMN05421505_10369"/>
<keyword evidence="2" id="KW-0012">Acyltransferase</keyword>
<name>A0A1G7T2N2_9ACTN</name>
<evidence type="ECO:0000256" key="1">
    <source>
        <dbReference type="ARBA" id="ARBA00022679"/>
    </source>
</evidence>
<dbReference type="SUPFAM" id="SSF55729">
    <property type="entry name" value="Acyl-CoA N-acyltransferases (Nat)"/>
    <property type="match status" value="1"/>
</dbReference>
<feature type="domain" description="N-acetyltransferase" evidence="3">
    <location>
        <begin position="1"/>
        <end position="149"/>
    </location>
</feature>
<dbReference type="Pfam" id="PF00583">
    <property type="entry name" value="Acetyltransf_1"/>
    <property type="match status" value="1"/>
</dbReference>
<keyword evidence="1" id="KW-0808">Transferase</keyword>
<dbReference type="AlphaFoldDB" id="A0A1G7T2N2"/>
<dbReference type="PANTHER" id="PTHR43800">
    <property type="entry name" value="PEPTIDYL-LYSINE N-ACETYLTRANSFERASE YJAB"/>
    <property type="match status" value="1"/>
</dbReference>